<evidence type="ECO:0000256" key="1">
    <source>
        <dbReference type="SAM" id="MobiDB-lite"/>
    </source>
</evidence>
<reference evidence="2" key="2">
    <citation type="submission" date="2015-06" db="UniProtKB">
        <authorList>
            <consortium name="EnsemblPlants"/>
        </authorList>
    </citation>
    <scope>IDENTIFICATION</scope>
    <source>
        <strain evidence="2">DM1-3 516 R44</strain>
    </source>
</reference>
<name>M1DV90_SOLTU</name>
<evidence type="ECO:0000313" key="3">
    <source>
        <dbReference type="Proteomes" id="UP000011115"/>
    </source>
</evidence>
<evidence type="ECO:0000313" key="2">
    <source>
        <dbReference type="EnsemblPlants" id="PGSC0003DMT400094956"/>
    </source>
</evidence>
<protein>
    <submittedName>
        <fullName evidence="2">Uncharacterized protein</fullName>
    </submittedName>
</protein>
<keyword evidence="3" id="KW-1185">Reference proteome</keyword>
<dbReference type="HOGENOM" id="CLU_033598_3_0_1"/>
<sequence>MSVNRRNGSQVGQQDDFGNLNDVNKPNANYPHHMRGIGPIRLPPAEGNAMFHITSCMLQLLQLNGLFSGLDHEDPHEHIRNFVDVCESFSFKKIPQESVRLSIFTGSLDLVNKGVVTDFVIAAQLLDGMVTINRACVNVVGVWCVNPDEAKFEALYNEEVNFLANQGGGYRSNYPRQGGNQGWNRDAGWKNCDREWRDRNPNWKGGEKHRYVLPHGHQKPMDSEGGQS</sequence>
<feature type="compositionally biased region" description="Polar residues" evidence="1">
    <location>
        <begin position="1"/>
        <end position="13"/>
    </location>
</feature>
<dbReference type="InParanoid" id="M1DV90"/>
<dbReference type="AlphaFoldDB" id="M1DV90"/>
<organism evidence="2 3">
    <name type="scientific">Solanum tuberosum</name>
    <name type="common">Potato</name>
    <dbReference type="NCBI Taxonomy" id="4113"/>
    <lineage>
        <taxon>Eukaryota</taxon>
        <taxon>Viridiplantae</taxon>
        <taxon>Streptophyta</taxon>
        <taxon>Embryophyta</taxon>
        <taxon>Tracheophyta</taxon>
        <taxon>Spermatophyta</taxon>
        <taxon>Magnoliopsida</taxon>
        <taxon>eudicotyledons</taxon>
        <taxon>Gunneridae</taxon>
        <taxon>Pentapetalae</taxon>
        <taxon>asterids</taxon>
        <taxon>lamiids</taxon>
        <taxon>Solanales</taxon>
        <taxon>Solanaceae</taxon>
        <taxon>Solanoideae</taxon>
        <taxon>Solaneae</taxon>
        <taxon>Solanum</taxon>
    </lineage>
</organism>
<feature type="region of interest" description="Disordered" evidence="1">
    <location>
        <begin position="171"/>
        <end position="228"/>
    </location>
</feature>
<proteinExistence type="predicted"/>
<dbReference type="EnsemblPlants" id="PGSC0003DMT400094956">
    <property type="protein sequence ID" value="PGSC0003DMT400094956"/>
    <property type="gene ID" value="PGSC0003DMG400044527"/>
</dbReference>
<dbReference type="Gramene" id="PGSC0003DMT400094956">
    <property type="protein sequence ID" value="PGSC0003DMT400094956"/>
    <property type="gene ID" value="PGSC0003DMG400044527"/>
</dbReference>
<accession>M1DV90</accession>
<feature type="region of interest" description="Disordered" evidence="1">
    <location>
        <begin position="1"/>
        <end position="25"/>
    </location>
</feature>
<dbReference type="Proteomes" id="UP000011115">
    <property type="component" value="Unassembled WGS sequence"/>
</dbReference>
<reference evidence="3" key="1">
    <citation type="journal article" date="2011" name="Nature">
        <title>Genome sequence and analysis of the tuber crop potato.</title>
        <authorList>
            <consortium name="The Potato Genome Sequencing Consortium"/>
        </authorList>
    </citation>
    <scope>NUCLEOTIDE SEQUENCE [LARGE SCALE GENOMIC DNA]</scope>
    <source>
        <strain evidence="3">cv. DM1-3 516 R44</strain>
    </source>
</reference>
<feature type="compositionally biased region" description="Basic and acidic residues" evidence="1">
    <location>
        <begin position="187"/>
        <end position="210"/>
    </location>
</feature>
<dbReference type="PaxDb" id="4113-PGSC0003DMT400094956"/>